<dbReference type="AlphaFoldDB" id="A0A3M3L4W6"/>
<evidence type="ECO:0000259" key="5">
    <source>
        <dbReference type="PROSITE" id="PS50075"/>
    </source>
</evidence>
<feature type="domain" description="Carrier" evidence="5">
    <location>
        <begin position="41"/>
        <end position="116"/>
    </location>
</feature>
<keyword evidence="1" id="KW-0596">Phosphopantetheine</keyword>
<evidence type="ECO:0000256" key="2">
    <source>
        <dbReference type="ARBA" id="ARBA00022553"/>
    </source>
</evidence>
<dbReference type="InterPro" id="IPR006162">
    <property type="entry name" value="Ppantetheine_attach_site"/>
</dbReference>
<comment type="caution">
    <text evidence="6">The sequence shown here is derived from an EMBL/GenBank/DDBJ whole genome shotgun (WGS) entry which is preliminary data.</text>
</comment>
<dbReference type="InterPro" id="IPR050091">
    <property type="entry name" value="PKS_NRPS_Biosynth_Enz"/>
</dbReference>
<evidence type="ECO:0000256" key="4">
    <source>
        <dbReference type="SAM" id="MobiDB-lite"/>
    </source>
</evidence>
<keyword evidence="2" id="KW-0597">Phosphoprotein</keyword>
<evidence type="ECO:0000256" key="1">
    <source>
        <dbReference type="ARBA" id="ARBA00022450"/>
    </source>
</evidence>
<dbReference type="EMBL" id="RBOW01000479">
    <property type="protein sequence ID" value="RMN30154.1"/>
    <property type="molecule type" value="Genomic_DNA"/>
</dbReference>
<dbReference type="Pfam" id="PF00550">
    <property type="entry name" value="PP-binding"/>
    <property type="match status" value="1"/>
</dbReference>
<gene>
    <name evidence="6" type="ORF">ALQ64_03644</name>
</gene>
<dbReference type="PROSITE" id="PS50075">
    <property type="entry name" value="CARRIER"/>
    <property type="match status" value="1"/>
</dbReference>
<dbReference type="SUPFAM" id="SSF47336">
    <property type="entry name" value="ACP-like"/>
    <property type="match status" value="1"/>
</dbReference>
<sequence length="191" mass="19688">MHPLFERLGGGSPGARGSEGPAKVQDLRQLLAGLDPQARTKQLQTVIATQVAAILGLDGPGQVLPEATFKESGIDSLMALELRNRLATAAGLRLAATLTYDQPTPAALAAYLNDALFPDGGAPDADTAAIDEPKVRALLASLSLSALREADLLAPMLQLALHPSGTAPPQATDLATASADELVALALRTQE</sequence>
<dbReference type="GO" id="GO:0004312">
    <property type="term" value="F:fatty acid synthase activity"/>
    <property type="evidence" value="ECO:0007669"/>
    <property type="project" value="TreeGrafter"/>
</dbReference>
<dbReference type="PANTHER" id="PTHR43775:SF51">
    <property type="entry name" value="INACTIVE PHENOLPHTHIOCEROL SYNTHESIS POLYKETIDE SYNTHASE TYPE I PKS1-RELATED"/>
    <property type="match status" value="1"/>
</dbReference>
<feature type="region of interest" description="Disordered" evidence="4">
    <location>
        <begin position="1"/>
        <end position="22"/>
    </location>
</feature>
<organism evidence="6 7">
    <name type="scientific">Pseudomonas cannabina</name>
    <dbReference type="NCBI Taxonomy" id="86840"/>
    <lineage>
        <taxon>Bacteria</taxon>
        <taxon>Pseudomonadati</taxon>
        <taxon>Pseudomonadota</taxon>
        <taxon>Gammaproteobacteria</taxon>
        <taxon>Pseudomonadales</taxon>
        <taxon>Pseudomonadaceae</taxon>
        <taxon>Pseudomonas</taxon>
    </lineage>
</organism>
<dbReference type="PANTHER" id="PTHR43775">
    <property type="entry name" value="FATTY ACID SYNTHASE"/>
    <property type="match status" value="1"/>
</dbReference>
<dbReference type="GO" id="GO:0031177">
    <property type="term" value="F:phosphopantetheine binding"/>
    <property type="evidence" value="ECO:0007669"/>
    <property type="project" value="InterPro"/>
</dbReference>
<evidence type="ECO:0000313" key="7">
    <source>
        <dbReference type="Proteomes" id="UP000281372"/>
    </source>
</evidence>
<evidence type="ECO:0000313" key="6">
    <source>
        <dbReference type="EMBL" id="RMN30154.1"/>
    </source>
</evidence>
<dbReference type="SMART" id="SM01294">
    <property type="entry name" value="PKS_PP_betabranch"/>
    <property type="match status" value="1"/>
</dbReference>
<dbReference type="Proteomes" id="UP000281372">
    <property type="component" value="Unassembled WGS sequence"/>
</dbReference>
<dbReference type="Gene3D" id="1.10.1200.10">
    <property type="entry name" value="ACP-like"/>
    <property type="match status" value="1"/>
</dbReference>
<dbReference type="SMART" id="SM00823">
    <property type="entry name" value="PKS_PP"/>
    <property type="match status" value="1"/>
</dbReference>
<evidence type="ECO:0000256" key="3">
    <source>
        <dbReference type="ARBA" id="ARBA00022679"/>
    </source>
</evidence>
<accession>A0A3M3L4W6</accession>
<protein>
    <submittedName>
        <fullName evidence="6">Type I polyketide synthase</fullName>
    </submittedName>
</protein>
<reference evidence="6 7" key="1">
    <citation type="submission" date="2018-08" db="EMBL/GenBank/DDBJ databases">
        <title>Recombination of ecologically and evolutionarily significant loci maintains genetic cohesion in the Pseudomonas syringae species complex.</title>
        <authorList>
            <person name="Dillon M."/>
            <person name="Thakur S."/>
            <person name="Almeida R.N.D."/>
            <person name="Weir B.S."/>
            <person name="Guttman D.S."/>
        </authorList>
    </citation>
    <scope>NUCLEOTIDE SEQUENCE [LARGE SCALE GENOMIC DNA]</scope>
    <source>
        <strain evidence="6 7">ICMP 2821</strain>
    </source>
</reference>
<keyword evidence="3" id="KW-0808">Transferase</keyword>
<dbReference type="GO" id="GO:0006633">
    <property type="term" value="P:fatty acid biosynthetic process"/>
    <property type="evidence" value="ECO:0007669"/>
    <property type="project" value="TreeGrafter"/>
</dbReference>
<dbReference type="InterPro" id="IPR009081">
    <property type="entry name" value="PP-bd_ACP"/>
</dbReference>
<dbReference type="PROSITE" id="PS00012">
    <property type="entry name" value="PHOSPHOPANTETHEINE"/>
    <property type="match status" value="1"/>
</dbReference>
<dbReference type="InterPro" id="IPR020806">
    <property type="entry name" value="PKS_PP-bd"/>
</dbReference>
<dbReference type="InterPro" id="IPR036736">
    <property type="entry name" value="ACP-like_sf"/>
</dbReference>
<name>A0A3M3L4W6_PSECA</name>
<proteinExistence type="predicted"/>